<feature type="transmembrane region" description="Helical" evidence="2">
    <location>
        <begin position="16"/>
        <end position="36"/>
    </location>
</feature>
<comment type="caution">
    <text evidence="3">The sequence shown here is derived from an EMBL/GenBank/DDBJ whole genome shotgun (WGS) entry which is preliminary data.</text>
</comment>
<feature type="region of interest" description="Disordered" evidence="1">
    <location>
        <begin position="90"/>
        <end position="129"/>
    </location>
</feature>
<keyword evidence="2" id="KW-1133">Transmembrane helix</keyword>
<feature type="compositionally biased region" description="Polar residues" evidence="1">
    <location>
        <begin position="100"/>
        <end position="109"/>
    </location>
</feature>
<dbReference type="EMBL" id="BAAAHE010000008">
    <property type="protein sequence ID" value="GAA0612163.1"/>
    <property type="molecule type" value="Genomic_DNA"/>
</dbReference>
<keyword evidence="2" id="KW-0812">Transmembrane</keyword>
<feature type="transmembrane region" description="Helical" evidence="2">
    <location>
        <begin position="48"/>
        <end position="68"/>
    </location>
</feature>
<name>A0ABN1GIE9_9ACTN</name>
<gene>
    <name evidence="3" type="ORF">GCM10009547_12740</name>
</gene>
<protein>
    <recommendedName>
        <fullName evidence="5">YiaAB two helix domain-containing protein</fullName>
    </recommendedName>
</protein>
<organism evidence="3 4">
    <name type="scientific">Sporichthya brevicatena</name>
    <dbReference type="NCBI Taxonomy" id="171442"/>
    <lineage>
        <taxon>Bacteria</taxon>
        <taxon>Bacillati</taxon>
        <taxon>Actinomycetota</taxon>
        <taxon>Actinomycetes</taxon>
        <taxon>Sporichthyales</taxon>
        <taxon>Sporichthyaceae</taxon>
        <taxon>Sporichthya</taxon>
    </lineage>
</organism>
<reference evidence="3 4" key="1">
    <citation type="journal article" date="2019" name="Int. J. Syst. Evol. Microbiol.">
        <title>The Global Catalogue of Microorganisms (GCM) 10K type strain sequencing project: providing services to taxonomists for standard genome sequencing and annotation.</title>
        <authorList>
            <consortium name="The Broad Institute Genomics Platform"/>
            <consortium name="The Broad Institute Genome Sequencing Center for Infectious Disease"/>
            <person name="Wu L."/>
            <person name="Ma J."/>
        </authorList>
    </citation>
    <scope>NUCLEOTIDE SEQUENCE [LARGE SCALE GENOMIC DNA]</scope>
    <source>
        <strain evidence="3 4">JCM 10671</strain>
    </source>
</reference>
<evidence type="ECO:0000313" key="3">
    <source>
        <dbReference type="EMBL" id="GAA0612163.1"/>
    </source>
</evidence>
<dbReference type="RefSeq" id="WP_344602786.1">
    <property type="nucleotide sequence ID" value="NZ_BAAAHE010000008.1"/>
</dbReference>
<accession>A0ABN1GIE9</accession>
<sequence length="129" mass="14032">MRTDIVGWLRLQWDRAGAWACVLAGVITLFVGWLGVSETAYTAKQLPYIAGCGLGGMFLLGLGAMLWLSADLRDEWRKLDRIERAIRESGSSVLPPLGSEPTTEQTRVENGNGDAAHRSTRPTMAAGRS</sequence>
<evidence type="ECO:0000256" key="2">
    <source>
        <dbReference type="SAM" id="Phobius"/>
    </source>
</evidence>
<evidence type="ECO:0000256" key="1">
    <source>
        <dbReference type="SAM" id="MobiDB-lite"/>
    </source>
</evidence>
<evidence type="ECO:0008006" key="5">
    <source>
        <dbReference type="Google" id="ProtNLM"/>
    </source>
</evidence>
<proteinExistence type="predicted"/>
<keyword evidence="2" id="KW-0472">Membrane</keyword>
<evidence type="ECO:0000313" key="4">
    <source>
        <dbReference type="Proteomes" id="UP001500957"/>
    </source>
</evidence>
<dbReference type="Proteomes" id="UP001500957">
    <property type="component" value="Unassembled WGS sequence"/>
</dbReference>
<keyword evidence="4" id="KW-1185">Reference proteome</keyword>